<sequence length="382" mass="41275">MVAKLVYTKRIFKPEVAEETVFLLEGGLIKALYKEDEVPAALEKQAQILDLRQLLAIPGMIDLQMNGAPFCDFWQDLSPDDVKKLRLEQAQKGVTSFLPTLITDSLPSLIKHRDFLKKQGAGKPIDNAKIDQAERGLARMPGIHLEGPYLSPFKPGVHPPEWVLPIETALQEGGLATLIDDSIKIVTAALEGDPDGSFQSFLQARGVAVSLGHTNATFAEANRCFDRGARLLTHAFNAMAPLLHRKPGAIGAALLDKRVSTCLIADGLHVLPPICQLIFELKGSDRLILVSDRAAIGTSQGELVGSSISLDDALRNMIDWGICNLGEAAMMASTNAARAISLSGLIGTLSPGFHADIAFLDDQLQTVETMIGGYLSSEYKQN</sequence>
<name>A0A8J7TNI2_9BACT</name>
<comment type="cofactor">
    <cofactor evidence="8">
        <name>a divalent metal cation</name>
        <dbReference type="ChEBI" id="CHEBI:60240"/>
    </cofactor>
    <text evidence="8">Binds 1 divalent metal cation per subunit.</text>
</comment>
<keyword evidence="2 8" id="KW-0479">Metal-binding</keyword>
<feature type="binding site" evidence="7">
    <location>
        <position position="245"/>
    </location>
    <ligand>
        <name>substrate</name>
    </ligand>
</feature>
<dbReference type="SUPFAM" id="SSF51338">
    <property type="entry name" value="Composite domain of metallo-dependent hydrolases"/>
    <property type="match status" value="1"/>
</dbReference>
<dbReference type="PANTHER" id="PTHR11113">
    <property type="entry name" value="N-ACETYLGLUCOSAMINE-6-PHOSPHATE DEACETYLASE"/>
    <property type="match status" value="1"/>
</dbReference>
<gene>
    <name evidence="10" type="ORF">J0M35_17265</name>
</gene>
<evidence type="ECO:0000256" key="5">
    <source>
        <dbReference type="PIRNR" id="PIRNR038994"/>
    </source>
</evidence>
<evidence type="ECO:0000256" key="1">
    <source>
        <dbReference type="ARBA" id="ARBA00010716"/>
    </source>
</evidence>
<evidence type="ECO:0000313" key="11">
    <source>
        <dbReference type="Proteomes" id="UP000664277"/>
    </source>
</evidence>
<evidence type="ECO:0000313" key="10">
    <source>
        <dbReference type="EMBL" id="MBN8662121.1"/>
    </source>
</evidence>
<reference evidence="10" key="1">
    <citation type="submission" date="2021-02" db="EMBL/GenBank/DDBJ databases">
        <title>Genome-Resolved Metagenomics of a Microbial Community Performing Photosynthetic Biological Nutrient Removal.</title>
        <authorList>
            <person name="Mcdaniel E.A."/>
        </authorList>
    </citation>
    <scope>NUCLEOTIDE SEQUENCE</scope>
    <source>
        <strain evidence="10">UWPOB_OBS1</strain>
    </source>
</reference>
<dbReference type="Proteomes" id="UP000664277">
    <property type="component" value="Unassembled WGS sequence"/>
</dbReference>
<accession>A0A8J7TNI2</accession>
<feature type="binding site" evidence="8">
    <location>
        <position position="146"/>
    </location>
    <ligand>
        <name>Zn(2+)</name>
        <dbReference type="ChEBI" id="CHEBI:29105"/>
    </ligand>
</feature>
<feature type="binding site" evidence="8">
    <location>
        <position position="213"/>
    </location>
    <ligand>
        <name>Zn(2+)</name>
        <dbReference type="ChEBI" id="CHEBI:29105"/>
    </ligand>
</feature>
<dbReference type="AlphaFoldDB" id="A0A8J7TNI2"/>
<dbReference type="Pfam" id="PF01979">
    <property type="entry name" value="Amidohydro_1"/>
    <property type="match status" value="1"/>
</dbReference>
<dbReference type="EMBL" id="JAFLCK010000031">
    <property type="protein sequence ID" value="MBN8662121.1"/>
    <property type="molecule type" value="Genomic_DNA"/>
</dbReference>
<dbReference type="GO" id="GO:0006046">
    <property type="term" value="P:N-acetylglucosamine catabolic process"/>
    <property type="evidence" value="ECO:0007669"/>
    <property type="project" value="TreeGrafter"/>
</dbReference>
<keyword evidence="3 5" id="KW-0378">Hydrolase</keyword>
<protein>
    <submittedName>
        <fullName evidence="10">Amidohydrolase family protein</fullName>
    </submittedName>
</protein>
<dbReference type="InterPro" id="IPR032466">
    <property type="entry name" value="Metal_Hydrolase"/>
</dbReference>
<feature type="binding site" evidence="7">
    <location>
        <position position="269"/>
    </location>
    <ligand>
        <name>substrate</name>
    </ligand>
</feature>
<comment type="similarity">
    <text evidence="1 5">Belongs to the metallo-dependent hydrolases superfamily. NagA family.</text>
</comment>
<feature type="binding site" evidence="7">
    <location>
        <begin position="237"/>
        <end position="238"/>
    </location>
    <ligand>
        <name>substrate</name>
    </ligand>
</feature>
<evidence type="ECO:0000256" key="4">
    <source>
        <dbReference type="ARBA" id="ARBA00023277"/>
    </source>
</evidence>
<evidence type="ECO:0000256" key="8">
    <source>
        <dbReference type="PIRSR" id="PIRSR038994-3"/>
    </source>
</evidence>
<organism evidence="10 11">
    <name type="scientific">Candidatus Obscuribacter phosphatis</name>
    <dbReference type="NCBI Taxonomy" id="1906157"/>
    <lineage>
        <taxon>Bacteria</taxon>
        <taxon>Bacillati</taxon>
        <taxon>Candidatus Melainabacteria</taxon>
        <taxon>Candidatus Obscuribacterales</taxon>
        <taxon>Candidatus Obscuribacteraceae</taxon>
        <taxon>Candidatus Obscuribacter</taxon>
    </lineage>
</organism>
<feature type="binding site" evidence="7">
    <location>
        <begin position="303"/>
        <end position="305"/>
    </location>
    <ligand>
        <name>substrate</name>
    </ligand>
</feature>
<dbReference type="SUPFAM" id="SSF51556">
    <property type="entry name" value="Metallo-dependent hydrolases"/>
    <property type="match status" value="1"/>
</dbReference>
<keyword evidence="4 5" id="KW-0119">Carbohydrate metabolism</keyword>
<feature type="binding site" evidence="8">
    <location>
        <position position="234"/>
    </location>
    <ligand>
        <name>Zn(2+)</name>
        <dbReference type="ChEBI" id="CHEBI:29105"/>
    </ligand>
</feature>
<dbReference type="GO" id="GO:0046872">
    <property type="term" value="F:metal ion binding"/>
    <property type="evidence" value="ECO:0007669"/>
    <property type="project" value="UniProtKB-KW"/>
</dbReference>
<dbReference type="InterPro" id="IPR006680">
    <property type="entry name" value="Amidohydro-rel"/>
</dbReference>
<feature type="binding site" evidence="7">
    <location>
        <position position="157"/>
    </location>
    <ligand>
        <name>substrate</name>
    </ligand>
</feature>
<dbReference type="GO" id="GO:0008448">
    <property type="term" value="F:N-acetylglucosamine-6-phosphate deacetylase activity"/>
    <property type="evidence" value="ECO:0007669"/>
    <property type="project" value="InterPro"/>
</dbReference>
<dbReference type="PIRSF" id="PIRSF038994">
    <property type="entry name" value="NagA"/>
    <property type="match status" value="1"/>
</dbReference>
<feature type="domain" description="Amidohydrolase-related" evidence="9">
    <location>
        <begin position="205"/>
        <end position="369"/>
    </location>
</feature>
<feature type="active site" description="Proton donor/acceptor" evidence="6">
    <location>
        <position position="292"/>
    </location>
</feature>
<evidence type="ECO:0000256" key="7">
    <source>
        <dbReference type="PIRSR" id="PIRSR038994-2"/>
    </source>
</evidence>
<dbReference type="InterPro" id="IPR003764">
    <property type="entry name" value="GlcNAc_6-P_deAcase"/>
</dbReference>
<comment type="caution">
    <text evidence="10">The sequence shown here is derived from an EMBL/GenBank/DDBJ whole genome shotgun (WGS) entry which is preliminary data.</text>
</comment>
<dbReference type="PANTHER" id="PTHR11113:SF14">
    <property type="entry name" value="N-ACETYLGLUCOSAMINE-6-PHOSPHATE DEACETYLASE"/>
    <property type="match status" value="1"/>
</dbReference>
<evidence type="ECO:0000259" key="9">
    <source>
        <dbReference type="Pfam" id="PF01979"/>
    </source>
</evidence>
<evidence type="ECO:0000256" key="6">
    <source>
        <dbReference type="PIRSR" id="PIRSR038994-1"/>
    </source>
</evidence>
<dbReference type="Gene3D" id="3.20.20.140">
    <property type="entry name" value="Metal-dependent hydrolases"/>
    <property type="match status" value="1"/>
</dbReference>
<proteinExistence type="inferred from homology"/>
<evidence type="ECO:0000256" key="3">
    <source>
        <dbReference type="ARBA" id="ARBA00022801"/>
    </source>
</evidence>
<dbReference type="InterPro" id="IPR011059">
    <property type="entry name" value="Metal-dep_hydrolase_composite"/>
</dbReference>
<evidence type="ECO:0000256" key="2">
    <source>
        <dbReference type="ARBA" id="ARBA00022723"/>
    </source>
</evidence>